<dbReference type="PANTHER" id="PTHR38123">
    <property type="entry name" value="CELL WALL SERINE-THREONINE-RICH GALACTOMANNOPROTEIN MP1 (AFU_ORTHOLOGUE AFUA_4G03240)"/>
    <property type="match status" value="1"/>
</dbReference>
<comment type="caution">
    <text evidence="2">The sequence shown here is derived from an EMBL/GenBank/DDBJ whole genome shotgun (WGS) entry which is preliminary data.</text>
</comment>
<dbReference type="GO" id="GO:0005576">
    <property type="term" value="C:extracellular region"/>
    <property type="evidence" value="ECO:0007669"/>
    <property type="project" value="TreeGrafter"/>
</dbReference>
<sequence length="186" mass="19287">MHLLKTFAFLPLIPLALSSPALSKRDEASVLTGIQKIANATLTLNNTVASYPGGIEGTITAVEILADSFAVINAIVSTTNDAKHSANFTDAESESIAEAFIGSLVPVVESSLTTIEGKKADFEDGLLGIASLTGLVETILKELKSDSDKLAAAIVAKLTPIWAGVAPLIVAQIDDAFNTAITTYAS</sequence>
<evidence type="ECO:0000313" key="3">
    <source>
        <dbReference type="Proteomes" id="UP000249363"/>
    </source>
</evidence>
<proteinExistence type="predicted"/>
<dbReference type="Gene3D" id="1.20.1280.140">
    <property type="match status" value="1"/>
</dbReference>
<gene>
    <name evidence="2" type="ORF">BHQ10_001832</name>
</gene>
<reference evidence="2 3" key="1">
    <citation type="journal article" date="2017" name="Biotechnol. Biofuels">
        <title>Differential beta-glucosidase expression as a function of carbon source availability in Talaromyces amestolkiae: a genomic and proteomic approach.</title>
        <authorList>
            <person name="de Eugenio L.I."/>
            <person name="Mendez-Liter J.A."/>
            <person name="Nieto-Dominguez M."/>
            <person name="Alonso L."/>
            <person name="Gil-Munoz J."/>
            <person name="Barriuso J."/>
            <person name="Prieto A."/>
            <person name="Martinez M.J."/>
        </authorList>
    </citation>
    <scope>NUCLEOTIDE SEQUENCE [LARGE SCALE GENOMIC DNA]</scope>
    <source>
        <strain evidence="2 3">CIB</strain>
    </source>
</reference>
<dbReference type="STRING" id="1196081.A0A364KQJ6"/>
<evidence type="ECO:0000256" key="1">
    <source>
        <dbReference type="SAM" id="SignalP"/>
    </source>
</evidence>
<dbReference type="OrthoDB" id="3485059at2759"/>
<feature type="chain" id="PRO_5016586003" description="Antigenic cell wall galactomannoprotein" evidence="1">
    <location>
        <begin position="19"/>
        <end position="186"/>
    </location>
</feature>
<feature type="signal peptide" evidence="1">
    <location>
        <begin position="1"/>
        <end position="18"/>
    </location>
</feature>
<keyword evidence="3" id="KW-1185">Reference proteome</keyword>
<dbReference type="RefSeq" id="XP_040730337.1">
    <property type="nucleotide sequence ID" value="XM_040873912.1"/>
</dbReference>
<dbReference type="AlphaFoldDB" id="A0A364KQJ6"/>
<keyword evidence="1" id="KW-0732">Signal</keyword>
<dbReference type="EMBL" id="MIKG01000002">
    <property type="protein sequence ID" value="RAO65820.1"/>
    <property type="molecule type" value="Genomic_DNA"/>
</dbReference>
<accession>A0A364KQJ6</accession>
<organism evidence="2 3">
    <name type="scientific">Talaromyces amestolkiae</name>
    <dbReference type="NCBI Taxonomy" id="1196081"/>
    <lineage>
        <taxon>Eukaryota</taxon>
        <taxon>Fungi</taxon>
        <taxon>Dikarya</taxon>
        <taxon>Ascomycota</taxon>
        <taxon>Pezizomycotina</taxon>
        <taxon>Eurotiomycetes</taxon>
        <taxon>Eurotiomycetidae</taxon>
        <taxon>Eurotiales</taxon>
        <taxon>Trichocomaceae</taxon>
        <taxon>Talaromyces</taxon>
        <taxon>Talaromyces sect. Talaromyces</taxon>
    </lineage>
</organism>
<dbReference type="Proteomes" id="UP000249363">
    <property type="component" value="Unassembled WGS sequence"/>
</dbReference>
<name>A0A364KQJ6_TALAM</name>
<dbReference type="Pfam" id="PF12296">
    <property type="entry name" value="HsbA"/>
    <property type="match status" value="1"/>
</dbReference>
<evidence type="ECO:0008006" key="4">
    <source>
        <dbReference type="Google" id="ProtNLM"/>
    </source>
</evidence>
<dbReference type="GeneID" id="63791049"/>
<dbReference type="InterPro" id="IPR021054">
    <property type="entry name" value="Cell_wall_mannoprotein_1"/>
</dbReference>
<protein>
    <recommendedName>
        <fullName evidence="4">Antigenic cell wall galactomannoprotein</fullName>
    </recommendedName>
</protein>
<dbReference type="PANTHER" id="PTHR38123:SF4">
    <property type="entry name" value="CELL WALL GALACTOMANNOPROTEIN, PUTATIVE (AFU_ORTHOLOGUE AFUA_4G00870)-RELATED"/>
    <property type="match status" value="1"/>
</dbReference>
<evidence type="ECO:0000313" key="2">
    <source>
        <dbReference type="EMBL" id="RAO65820.1"/>
    </source>
</evidence>